<keyword evidence="5" id="KW-0274">FAD</keyword>
<comment type="cofactor">
    <cofactor evidence="2">
        <name>FAD</name>
        <dbReference type="ChEBI" id="CHEBI:57692"/>
    </cofactor>
</comment>
<dbReference type="GO" id="GO:0050660">
    <property type="term" value="F:flavin adenine dinucleotide binding"/>
    <property type="evidence" value="ECO:0007669"/>
    <property type="project" value="TreeGrafter"/>
</dbReference>
<dbReference type="GO" id="GO:0010181">
    <property type="term" value="F:FMN binding"/>
    <property type="evidence" value="ECO:0007669"/>
    <property type="project" value="TreeGrafter"/>
</dbReference>
<dbReference type="GO" id="GO:0016491">
    <property type="term" value="F:oxidoreductase activity"/>
    <property type="evidence" value="ECO:0007669"/>
    <property type="project" value="UniProtKB-KW"/>
</dbReference>
<dbReference type="InterPro" id="IPR001709">
    <property type="entry name" value="Flavoprot_Pyr_Nucl_cyt_Rdtase"/>
</dbReference>
<dbReference type="Pfam" id="PF00175">
    <property type="entry name" value="NAD_binding_1"/>
    <property type="match status" value="1"/>
</dbReference>
<evidence type="ECO:0000313" key="9">
    <source>
        <dbReference type="EMBL" id="OIR23067.1"/>
    </source>
</evidence>
<accession>A0A1J5TSA4</accession>
<evidence type="ECO:0000256" key="6">
    <source>
        <dbReference type="ARBA" id="ARBA00022857"/>
    </source>
</evidence>
<name>A0A1J5TSA4_9ARCH</name>
<gene>
    <name evidence="9" type="ORF">BEU00_00955</name>
</gene>
<dbReference type="PRINTS" id="PR00371">
    <property type="entry name" value="FPNCR"/>
</dbReference>
<keyword evidence="4" id="KW-0288">FMN</keyword>
<dbReference type="PANTHER" id="PTHR19384">
    <property type="entry name" value="NITRIC OXIDE SYNTHASE-RELATED"/>
    <property type="match status" value="1"/>
</dbReference>
<proteinExistence type="predicted"/>
<evidence type="ECO:0000259" key="8">
    <source>
        <dbReference type="PROSITE" id="PS51384"/>
    </source>
</evidence>
<evidence type="ECO:0000256" key="4">
    <source>
        <dbReference type="ARBA" id="ARBA00022643"/>
    </source>
</evidence>
<keyword evidence="7" id="KW-0560">Oxidoreductase</keyword>
<dbReference type="InterPro" id="IPR017938">
    <property type="entry name" value="Riboflavin_synthase-like_b-brl"/>
</dbReference>
<dbReference type="Gene3D" id="3.40.50.80">
    <property type="entry name" value="Nucleotide-binding domain of ferredoxin-NADP reductase (FNR) module"/>
    <property type="match status" value="1"/>
</dbReference>
<dbReference type="Gene3D" id="1.20.990.10">
    <property type="entry name" value="NADPH-cytochrome p450 Reductase, Chain A, domain 3"/>
    <property type="match status" value="1"/>
</dbReference>
<dbReference type="FunFam" id="3.40.50.80:FF:000001">
    <property type="entry name" value="NADPH--cytochrome P450 reductase 1"/>
    <property type="match status" value="1"/>
</dbReference>
<feature type="domain" description="FAD-binding FR-type" evidence="8">
    <location>
        <begin position="11"/>
        <end position="230"/>
    </location>
</feature>
<organism evidence="9 10">
    <name type="scientific">Marine Group III euryarchaeote CG-Epi3</name>
    <dbReference type="NCBI Taxonomy" id="1888997"/>
    <lineage>
        <taxon>Archaea</taxon>
        <taxon>Methanobacteriati</taxon>
        <taxon>Thermoplasmatota</taxon>
        <taxon>Thermoplasmata</taxon>
        <taxon>Candidatus Thermoprofundales</taxon>
    </lineage>
</organism>
<dbReference type="InterPro" id="IPR017927">
    <property type="entry name" value="FAD-bd_FR_type"/>
</dbReference>
<evidence type="ECO:0000313" key="10">
    <source>
        <dbReference type="Proteomes" id="UP000183138"/>
    </source>
</evidence>
<evidence type="ECO:0000256" key="3">
    <source>
        <dbReference type="ARBA" id="ARBA00022630"/>
    </source>
</evidence>
<dbReference type="SUPFAM" id="SSF52343">
    <property type="entry name" value="Ferredoxin reductase-like, C-terminal NADP-linked domain"/>
    <property type="match status" value="1"/>
</dbReference>
<dbReference type="GO" id="GO:0005829">
    <property type="term" value="C:cytosol"/>
    <property type="evidence" value="ECO:0007669"/>
    <property type="project" value="TreeGrafter"/>
</dbReference>
<reference evidence="9 10" key="1">
    <citation type="submission" date="2016-08" db="EMBL/GenBank/DDBJ databases">
        <title>New Insights into Marine Group III Euryarchaeota, from dark to light.</title>
        <authorList>
            <person name="Haro-Moreno J.M."/>
            <person name="Rodriguez-Valera F."/>
            <person name="Lopez-Garcia P."/>
            <person name="Moreira D."/>
            <person name="Martin-Cuadrado A.B."/>
        </authorList>
    </citation>
    <scope>NUCLEOTIDE SEQUENCE [LARGE SCALE GENOMIC DNA]</scope>
    <source>
        <strain evidence="9">CG-Epi3</strain>
    </source>
</reference>
<dbReference type="InterPro" id="IPR001433">
    <property type="entry name" value="OxRdtase_FAD/NAD-bd"/>
</dbReference>
<evidence type="ECO:0000256" key="1">
    <source>
        <dbReference type="ARBA" id="ARBA00001917"/>
    </source>
</evidence>
<dbReference type="InterPro" id="IPR039261">
    <property type="entry name" value="FNR_nucleotide-bd"/>
</dbReference>
<evidence type="ECO:0000256" key="2">
    <source>
        <dbReference type="ARBA" id="ARBA00001974"/>
    </source>
</evidence>
<evidence type="ECO:0000256" key="5">
    <source>
        <dbReference type="ARBA" id="ARBA00022827"/>
    </source>
</evidence>
<dbReference type="InterPro" id="IPR003097">
    <property type="entry name" value="CysJ-like_FAD-binding"/>
</dbReference>
<comment type="caution">
    <text evidence="9">The sequence shown here is derived from an EMBL/GenBank/DDBJ whole genome shotgun (WGS) entry which is preliminary data.</text>
</comment>
<dbReference type="SUPFAM" id="SSF63380">
    <property type="entry name" value="Riboflavin synthase domain-like"/>
    <property type="match status" value="1"/>
</dbReference>
<keyword evidence="3" id="KW-0285">Flavoprotein</keyword>
<protein>
    <recommendedName>
        <fullName evidence="8">FAD-binding FR-type domain-containing protein</fullName>
    </recommendedName>
</protein>
<dbReference type="Gene3D" id="2.40.30.10">
    <property type="entry name" value="Translation factors"/>
    <property type="match status" value="1"/>
</dbReference>
<dbReference type="PROSITE" id="PS51384">
    <property type="entry name" value="FAD_FR"/>
    <property type="match status" value="1"/>
</dbReference>
<dbReference type="Proteomes" id="UP000183138">
    <property type="component" value="Unassembled WGS sequence"/>
</dbReference>
<evidence type="ECO:0000256" key="7">
    <source>
        <dbReference type="ARBA" id="ARBA00023002"/>
    </source>
</evidence>
<dbReference type="EMBL" id="MIYY01000025">
    <property type="protein sequence ID" value="OIR23067.1"/>
    <property type="molecule type" value="Genomic_DNA"/>
</dbReference>
<dbReference type="AlphaFoldDB" id="A0A1J5TSA4"/>
<sequence>MGIDSIDYNRKNPYMAKVVESYTISEGSGKETNHYVFSIKGSGIRYKSGDAMGLYPKNNEQLVKNTIAKLRAKRKDKISTGDVEETTLEQALLHRFVIHRAGKKFLTMVHDKLGKGKPKRELKVILDDAEELEKYLFVRDYIDIMNDYRVKISPQEFVDTLSPITPRLYSISSSPKAHLGEIHLTVAIVKYNNFDRDRYGLATGDLANSIIVNQTEVPIYIQPTRDFVIPENGNKDIIMVGPGTGIAPFRAFMEERISTKATGRNWLFFGEVHEETTFFYKDEWFNYMEEGKLTKLTTAFSRDQKEKIYVQNRITSNGKEIWEWLQNGAYFFICGDKQYMAKDVHKALIQIAEEHGKMKKKDAEHYINQTLMKEEHRYLRDVY</sequence>
<keyword evidence="6" id="KW-0521">NADP</keyword>
<dbReference type="PANTHER" id="PTHR19384:SF128">
    <property type="entry name" value="NADPH OXIDOREDUCTASE A"/>
    <property type="match status" value="1"/>
</dbReference>
<comment type="cofactor">
    <cofactor evidence="1">
        <name>FMN</name>
        <dbReference type="ChEBI" id="CHEBI:58210"/>
    </cofactor>
</comment>
<dbReference type="InterPro" id="IPR023173">
    <property type="entry name" value="NADPH_Cyt_P450_Rdtase_alpha"/>
</dbReference>
<dbReference type="Pfam" id="PF00667">
    <property type="entry name" value="FAD_binding_1"/>
    <property type="match status" value="1"/>
</dbReference>